<evidence type="ECO:0000313" key="3">
    <source>
        <dbReference type="EMBL" id="CAE7680085.1"/>
    </source>
</evidence>
<name>A0A812WF23_SYMPI</name>
<keyword evidence="2" id="KW-0472">Membrane</keyword>
<proteinExistence type="predicted"/>
<comment type="caution">
    <text evidence="3">The sequence shown here is derived from an EMBL/GenBank/DDBJ whole genome shotgun (WGS) entry which is preliminary data.</text>
</comment>
<keyword evidence="4" id="KW-1185">Reference proteome</keyword>
<reference evidence="3" key="1">
    <citation type="submission" date="2021-02" db="EMBL/GenBank/DDBJ databases">
        <authorList>
            <person name="Dougan E. K."/>
            <person name="Rhodes N."/>
            <person name="Thang M."/>
            <person name="Chan C."/>
        </authorList>
    </citation>
    <scope>NUCLEOTIDE SEQUENCE</scope>
</reference>
<accession>A0A812WF23</accession>
<feature type="region of interest" description="Disordered" evidence="1">
    <location>
        <begin position="37"/>
        <end position="63"/>
    </location>
</feature>
<evidence type="ECO:0000313" key="4">
    <source>
        <dbReference type="Proteomes" id="UP000649617"/>
    </source>
</evidence>
<keyword evidence="2" id="KW-0812">Transmembrane</keyword>
<feature type="transmembrane region" description="Helical" evidence="2">
    <location>
        <begin position="12"/>
        <end position="31"/>
    </location>
</feature>
<dbReference type="Proteomes" id="UP000649617">
    <property type="component" value="Unassembled WGS sequence"/>
</dbReference>
<organism evidence="3 4">
    <name type="scientific">Symbiodinium pilosum</name>
    <name type="common">Dinoflagellate</name>
    <dbReference type="NCBI Taxonomy" id="2952"/>
    <lineage>
        <taxon>Eukaryota</taxon>
        <taxon>Sar</taxon>
        <taxon>Alveolata</taxon>
        <taxon>Dinophyceae</taxon>
        <taxon>Suessiales</taxon>
        <taxon>Symbiodiniaceae</taxon>
        <taxon>Symbiodinium</taxon>
    </lineage>
</organism>
<protein>
    <submittedName>
        <fullName evidence="3">Uncharacterized protein</fullName>
    </submittedName>
</protein>
<gene>
    <name evidence="3" type="ORF">SPIL2461_LOCUS18920</name>
</gene>
<feature type="non-terminal residue" evidence="3">
    <location>
        <position position="1"/>
    </location>
</feature>
<dbReference type="EMBL" id="CAJNIZ010044157">
    <property type="protein sequence ID" value="CAE7680085.1"/>
    <property type="molecule type" value="Genomic_DNA"/>
</dbReference>
<feature type="compositionally biased region" description="Acidic residues" evidence="1">
    <location>
        <begin position="46"/>
        <end position="63"/>
    </location>
</feature>
<keyword evidence="2" id="KW-1133">Transmembrane helix</keyword>
<dbReference type="AlphaFoldDB" id="A0A812WF23"/>
<evidence type="ECO:0000256" key="2">
    <source>
        <dbReference type="SAM" id="Phobius"/>
    </source>
</evidence>
<evidence type="ECO:0000256" key="1">
    <source>
        <dbReference type="SAM" id="MobiDB-lite"/>
    </source>
</evidence>
<sequence>SPSSGSKAALMAGVMSPFGIAIIGAGLYFYCKKPAPPAGSGGDAGSEIEDSDVDDEGSGSEKS</sequence>